<dbReference type="Proteomes" id="UP000807025">
    <property type="component" value="Unassembled WGS sequence"/>
</dbReference>
<dbReference type="AlphaFoldDB" id="A0A9P5ZSW9"/>
<accession>A0A9P5ZSW9</accession>
<keyword evidence="1" id="KW-0472">Membrane</keyword>
<dbReference type="InterPro" id="IPR018620">
    <property type="entry name" value="Ubiquitin3-bd_protein_But2_C"/>
</dbReference>
<evidence type="ECO:0000313" key="4">
    <source>
        <dbReference type="Proteomes" id="UP000807025"/>
    </source>
</evidence>
<feature type="transmembrane region" description="Helical" evidence="1">
    <location>
        <begin position="48"/>
        <end position="71"/>
    </location>
</feature>
<dbReference type="Pfam" id="PF09792">
    <property type="entry name" value="But2"/>
    <property type="match status" value="1"/>
</dbReference>
<comment type="caution">
    <text evidence="3">The sequence shown here is derived from an EMBL/GenBank/DDBJ whole genome shotgun (WGS) entry which is preliminary data.</text>
</comment>
<evidence type="ECO:0000259" key="2">
    <source>
        <dbReference type="Pfam" id="PF09792"/>
    </source>
</evidence>
<protein>
    <recommendedName>
        <fullName evidence="2">Ubiquitin 3 binding protein But2 C-terminal domain-containing protein</fullName>
    </recommendedName>
</protein>
<evidence type="ECO:0000313" key="3">
    <source>
        <dbReference type="EMBL" id="KAF9492075.1"/>
    </source>
</evidence>
<organism evidence="3 4">
    <name type="scientific">Pleurotus eryngii</name>
    <name type="common">Boletus of the steppes</name>
    <dbReference type="NCBI Taxonomy" id="5323"/>
    <lineage>
        <taxon>Eukaryota</taxon>
        <taxon>Fungi</taxon>
        <taxon>Dikarya</taxon>
        <taxon>Basidiomycota</taxon>
        <taxon>Agaricomycotina</taxon>
        <taxon>Agaricomycetes</taxon>
        <taxon>Agaricomycetidae</taxon>
        <taxon>Agaricales</taxon>
        <taxon>Pleurotineae</taxon>
        <taxon>Pleurotaceae</taxon>
        <taxon>Pleurotus</taxon>
    </lineage>
</organism>
<name>A0A9P5ZSW9_PLEER</name>
<feature type="domain" description="Ubiquitin 3 binding protein But2 C-terminal" evidence="2">
    <location>
        <begin position="114"/>
        <end position="263"/>
    </location>
</feature>
<gene>
    <name evidence="3" type="ORF">BDN71DRAFT_1235786</name>
</gene>
<keyword evidence="1" id="KW-0812">Transmembrane</keyword>
<dbReference type="EMBL" id="MU154607">
    <property type="protein sequence ID" value="KAF9492075.1"/>
    <property type="molecule type" value="Genomic_DNA"/>
</dbReference>
<proteinExistence type="predicted"/>
<keyword evidence="4" id="KW-1185">Reference proteome</keyword>
<reference evidence="3" key="1">
    <citation type="submission" date="2020-11" db="EMBL/GenBank/DDBJ databases">
        <authorList>
            <consortium name="DOE Joint Genome Institute"/>
            <person name="Ahrendt S."/>
            <person name="Riley R."/>
            <person name="Andreopoulos W."/>
            <person name="Labutti K."/>
            <person name="Pangilinan J."/>
            <person name="Ruiz-Duenas F.J."/>
            <person name="Barrasa J.M."/>
            <person name="Sanchez-Garcia M."/>
            <person name="Camarero S."/>
            <person name="Miyauchi S."/>
            <person name="Serrano A."/>
            <person name="Linde D."/>
            <person name="Babiker R."/>
            <person name="Drula E."/>
            <person name="Ayuso-Fernandez I."/>
            <person name="Pacheco R."/>
            <person name="Padilla G."/>
            <person name="Ferreira P."/>
            <person name="Barriuso J."/>
            <person name="Kellner H."/>
            <person name="Castanera R."/>
            <person name="Alfaro M."/>
            <person name="Ramirez L."/>
            <person name="Pisabarro A.G."/>
            <person name="Kuo A."/>
            <person name="Tritt A."/>
            <person name="Lipzen A."/>
            <person name="He G."/>
            <person name="Yan M."/>
            <person name="Ng V."/>
            <person name="Cullen D."/>
            <person name="Martin F."/>
            <person name="Rosso M.-N."/>
            <person name="Henrissat B."/>
            <person name="Hibbett D."/>
            <person name="Martinez A.T."/>
            <person name="Grigoriev I.V."/>
        </authorList>
    </citation>
    <scope>NUCLEOTIDE SEQUENCE</scope>
    <source>
        <strain evidence="3">ATCC 90797</strain>
    </source>
</reference>
<evidence type="ECO:0000256" key="1">
    <source>
        <dbReference type="SAM" id="Phobius"/>
    </source>
</evidence>
<sequence>MPTHNCSRSQHPWLQYALSSSNDSRTGIFLIKSGGHFFTSYPIGRQVYTAWLTVSLAVASLICSVAILVYIHSQSAISHYGTPAGRLEFVSQYIGLDRAIRDPESPPLRPILNYPLLISPINASDPDKAMNHPRKWKSSFGMVYLQERHFAVSGSVSMILQFRAGDFRFEECAIIASIPESASLSASGRATTLEIWRLEAAEMLRAEEITWNNRPRRSALFAHWDVQRGSKLESNRFNCSWGSFHTFEFVAAASDSSVLFLQDPTEHGKGILIKQYERSYNNN</sequence>
<dbReference type="OrthoDB" id="3350619at2759"/>
<keyword evidence="1" id="KW-1133">Transmembrane helix</keyword>